<evidence type="ECO:0000313" key="9">
    <source>
        <dbReference type="EMBL" id="NLJ17610.1"/>
    </source>
</evidence>
<dbReference type="Pfam" id="PF07385">
    <property type="entry name" value="Lyx_isomer"/>
    <property type="match status" value="1"/>
</dbReference>
<evidence type="ECO:0000256" key="7">
    <source>
        <dbReference type="ARBA" id="ARBA00044951"/>
    </source>
</evidence>
<comment type="cofactor">
    <cofactor evidence="1">
        <name>Mn(2+)</name>
        <dbReference type="ChEBI" id="CHEBI:29035"/>
    </cofactor>
</comment>
<evidence type="ECO:0000256" key="2">
    <source>
        <dbReference type="ARBA" id="ARBA00022723"/>
    </source>
</evidence>
<organism evidence="9 10">
    <name type="scientific">Globicatella sulfidifaciens</name>
    <dbReference type="NCBI Taxonomy" id="136093"/>
    <lineage>
        <taxon>Bacteria</taxon>
        <taxon>Bacillati</taxon>
        <taxon>Bacillota</taxon>
        <taxon>Bacilli</taxon>
        <taxon>Lactobacillales</taxon>
        <taxon>Aerococcaceae</taxon>
        <taxon>Globicatella</taxon>
    </lineage>
</organism>
<comment type="caution">
    <text evidence="9">The sequence shown here is derived from an EMBL/GenBank/DDBJ whole genome shotgun (WGS) entry which is preliminary data.</text>
</comment>
<dbReference type="CDD" id="cd20309">
    <property type="entry name" value="cupin_EcSI"/>
    <property type="match status" value="1"/>
</dbReference>
<evidence type="ECO:0000256" key="6">
    <source>
        <dbReference type="ARBA" id="ARBA00044907"/>
    </source>
</evidence>
<keyword evidence="5" id="KW-0119">Carbohydrate metabolism</keyword>
<keyword evidence="4 9" id="KW-0413">Isomerase</keyword>
<evidence type="ECO:0000256" key="4">
    <source>
        <dbReference type="ARBA" id="ARBA00023235"/>
    </source>
</evidence>
<name>A0A7X8C2P8_9LACT</name>
<dbReference type="EMBL" id="JAAYSM010000059">
    <property type="protein sequence ID" value="NLJ17610.1"/>
    <property type="molecule type" value="Genomic_DNA"/>
</dbReference>
<dbReference type="GO" id="GO:0046872">
    <property type="term" value="F:metal ion binding"/>
    <property type="evidence" value="ECO:0007669"/>
    <property type="project" value="UniProtKB-KW"/>
</dbReference>
<evidence type="ECO:0000256" key="5">
    <source>
        <dbReference type="ARBA" id="ARBA00023277"/>
    </source>
</evidence>
<reference evidence="9 10" key="1">
    <citation type="journal article" date="2020" name="Biotechnol. Biofuels">
        <title>New insights from the biogas microbiome by comprehensive genome-resolved metagenomics of nearly 1600 species originating from multiple anaerobic digesters.</title>
        <authorList>
            <person name="Campanaro S."/>
            <person name="Treu L."/>
            <person name="Rodriguez-R L.M."/>
            <person name="Kovalovszki A."/>
            <person name="Ziels R.M."/>
            <person name="Maus I."/>
            <person name="Zhu X."/>
            <person name="Kougias P.G."/>
            <person name="Basile A."/>
            <person name="Luo G."/>
            <person name="Schluter A."/>
            <person name="Konstantinidis K.T."/>
            <person name="Angelidaki I."/>
        </authorList>
    </citation>
    <scope>NUCLEOTIDE SEQUENCE [LARGE SCALE GENOMIC DNA]</scope>
    <source>
        <strain evidence="9">AS23ysBPME_34</strain>
    </source>
</reference>
<dbReference type="InterPro" id="IPR010864">
    <property type="entry name" value="D-lyxose_isomer"/>
</dbReference>
<comment type="similarity">
    <text evidence="7">Belongs to the D-lyxose ketol-isomerase family.</text>
</comment>
<dbReference type="EC" id="5.3.1.15" evidence="8"/>
<evidence type="ECO:0000256" key="1">
    <source>
        <dbReference type="ARBA" id="ARBA00001936"/>
    </source>
</evidence>
<evidence type="ECO:0000256" key="3">
    <source>
        <dbReference type="ARBA" id="ARBA00023211"/>
    </source>
</evidence>
<sequence length="230" mass="26736">MKRSEINEAIQDMEKLLEKHSFSLPPFCNWTPEEWRTRGAEYNEIRDNMLGWDVTDYGENKFNELGFTLITLRNGNYQMSEKYTKPYAEKLIMLKEGQYSPMHFHWSKMEDIINRGGGNLLIGLYNSTSDGEFSDTDVKVISDGREYFVPAGTQVRLMPGESITIYQKLYHDFSVEKGTGTVLIGEVSMCNDDNADNRFYQSLGRFPEIEEDEEPYRLLCNEYPHAIDIE</sequence>
<dbReference type="InterPro" id="IPR014710">
    <property type="entry name" value="RmlC-like_jellyroll"/>
</dbReference>
<dbReference type="Proteomes" id="UP000541058">
    <property type="component" value="Unassembled WGS sequence"/>
</dbReference>
<accession>A0A7X8C2P8</accession>
<dbReference type="AlphaFoldDB" id="A0A7X8C2P8"/>
<dbReference type="Gene3D" id="2.60.120.10">
    <property type="entry name" value="Jelly Rolls"/>
    <property type="match status" value="1"/>
</dbReference>
<protein>
    <recommendedName>
        <fullName evidence="8">D-lyxose ketol-isomerase</fullName>
        <ecNumber evidence="8">5.3.1.15</ecNumber>
    </recommendedName>
</protein>
<gene>
    <name evidence="9" type="ORF">GX355_01995</name>
</gene>
<keyword evidence="3" id="KW-0464">Manganese</keyword>
<evidence type="ECO:0000313" key="10">
    <source>
        <dbReference type="Proteomes" id="UP000541058"/>
    </source>
</evidence>
<dbReference type="GO" id="GO:0047828">
    <property type="term" value="F:D-lyxose ketol-isomerase activity"/>
    <property type="evidence" value="ECO:0007669"/>
    <property type="project" value="UniProtKB-EC"/>
</dbReference>
<dbReference type="InterPro" id="IPR047581">
    <property type="entry name" value="EcSI_cupin"/>
</dbReference>
<proteinExistence type="inferred from homology"/>
<evidence type="ECO:0000256" key="8">
    <source>
        <dbReference type="ARBA" id="ARBA00044972"/>
    </source>
</evidence>
<dbReference type="RefSeq" id="WP_276646375.1">
    <property type="nucleotide sequence ID" value="NZ_JAAYSM010000059.1"/>
</dbReference>
<keyword evidence="2" id="KW-0479">Metal-binding</keyword>
<comment type="catalytic activity">
    <reaction evidence="6">
        <text>D-lyxose = D-xylulose</text>
        <dbReference type="Rhea" id="RHEA:14201"/>
        <dbReference type="ChEBI" id="CHEBI:16789"/>
        <dbReference type="ChEBI" id="CHEBI:17140"/>
        <dbReference type="EC" id="5.3.1.15"/>
    </reaction>
</comment>